<proteinExistence type="predicted"/>
<gene>
    <name evidence="1" type="ORF">LOY88_004784</name>
</gene>
<organism evidence="1">
    <name type="scientific">Ophidiomyces ophidiicola</name>
    <dbReference type="NCBI Taxonomy" id="1387563"/>
    <lineage>
        <taxon>Eukaryota</taxon>
        <taxon>Fungi</taxon>
        <taxon>Dikarya</taxon>
        <taxon>Ascomycota</taxon>
        <taxon>Pezizomycotina</taxon>
        <taxon>Eurotiomycetes</taxon>
        <taxon>Eurotiomycetidae</taxon>
        <taxon>Onygenales</taxon>
        <taxon>Onygenaceae</taxon>
        <taxon>Ophidiomyces</taxon>
    </lineage>
</organism>
<comment type="caution">
    <text evidence="1">The sequence shown here is derived from an EMBL/GenBank/DDBJ whole genome shotgun (WGS) entry which is preliminary data.</text>
</comment>
<name>A0ACB8USU6_9EURO</name>
<protein>
    <submittedName>
        <fullName evidence="1">Uncharacterized protein</fullName>
    </submittedName>
</protein>
<dbReference type="EMBL" id="JALBCA010000077">
    <property type="protein sequence ID" value="KAI2384181.1"/>
    <property type="molecule type" value="Genomic_DNA"/>
</dbReference>
<evidence type="ECO:0000313" key="1">
    <source>
        <dbReference type="EMBL" id="KAI2384181.1"/>
    </source>
</evidence>
<reference evidence="1" key="1">
    <citation type="journal article" date="2022" name="bioRxiv">
        <title>Population genetic analysis of Ophidiomyces ophidiicola, the causative agent of snake fungal disease, indicates recent introductions to the USA.</title>
        <authorList>
            <person name="Ladner J.T."/>
            <person name="Palmer J.M."/>
            <person name="Ettinger C.L."/>
            <person name="Stajich J.E."/>
            <person name="Farrell T.M."/>
            <person name="Glorioso B.M."/>
            <person name="Lawson B."/>
            <person name="Price S.J."/>
            <person name="Stengle A.G."/>
            <person name="Grear D.A."/>
            <person name="Lorch J.M."/>
        </authorList>
    </citation>
    <scope>NUCLEOTIDE SEQUENCE</scope>
    <source>
        <strain evidence="1">NWHC 24266-5</strain>
    </source>
</reference>
<accession>A0ACB8USU6</accession>
<sequence>MSTFIQSQRITTLPRPVWLDKAGLSKGINHDRQHLGIILASDKILRIRQTNAAFTDTISLRLLNDDKNTEVSAVVGSSWTDVKATAVSVPFINTPYGSVRPVIEYEFPKGSKILPVYHEGDNDEESFFAVWDSQNAEFALIQTYYVNILVPARNKADLKKMPGSKSIEGLATFYRSLFTFYNEMAGVSFNPQRPTDLNSRNRYFLKADKHGAGAAYYGDNWSAESTSSVSSFWLRPEATSWGCLHEIAHGYEGHFMEDKHFSVGEVWNNIYGACYQNVMLGDRKFKEGWLYDYGHQARVEKTINEYIDQGKAVNSWGLREKLYFLILMIEQAGHNTFTHFNQQYRLMSNTDGFVGRKLGLLDMLSDSFASSGRQIDVTAFVRLVGGYISPTQAQRNLYGPAKAVYPLNRFLEGETLAKAQQQLKLDSPVCLVTVEQMLMTGQRGDVTFEFEIDHFSQIYGGDICFLEGARNHKMTLLTPKMNIPGGAPIGVYKVHLPTGRDIKYERKFEYMIVKPGSNTIPIKYARKTTSSIVSQEINLLGLGDSEFCSVIIDQADRVIKVEVTTTSPHAYFPDQTYAEVVIKDTGGKELYKVTIPGTHATISQRELKFEPGYQLHIFHKEPSRVRLSPSFDGVIDSKATSNNFDITASGLKNKSLKNDPFLGLLARIDTAATTLRGYYAMMQAESMAKVDICLAIDLFPSPQREDLRKKYADCLPANRDPPGEGLGNSFTFGFNGISDHRFLTVEMDIVTRKMSVSLAAGVAHHYFSDTYASFRYVDANGREQLNLDIKGVENQKEQKWTFRMSGEGGEVIHIRHEEAPSRLLIQNNMQNIRLSRRDVRQNYRLTEISLDHMAG</sequence>